<reference evidence="2" key="1">
    <citation type="submission" date="2021-01" db="EMBL/GenBank/DDBJ databases">
        <authorList>
            <consortium name="Genoscope - CEA"/>
            <person name="William W."/>
        </authorList>
    </citation>
    <scope>NUCLEOTIDE SEQUENCE</scope>
</reference>
<dbReference type="OMA" id="KINNIEW"/>
<comment type="caution">
    <text evidence="2">The sequence shown here is derived from an EMBL/GenBank/DDBJ whole genome shotgun (WGS) entry which is preliminary data.</text>
</comment>
<protein>
    <recommendedName>
        <fullName evidence="1">Cullin neddylation domain-containing protein</fullName>
    </recommendedName>
</protein>
<accession>A0A8S1MCD1</accession>
<dbReference type="AlphaFoldDB" id="A0A8S1MCD1"/>
<dbReference type="SMART" id="SM00884">
    <property type="entry name" value="Cullin_Nedd8"/>
    <property type="match status" value="1"/>
</dbReference>
<evidence type="ECO:0000313" key="2">
    <source>
        <dbReference type="EMBL" id="CAD8074246.1"/>
    </source>
</evidence>
<dbReference type="Proteomes" id="UP000688137">
    <property type="component" value="Unassembled WGS sequence"/>
</dbReference>
<dbReference type="InterPro" id="IPR019559">
    <property type="entry name" value="Cullin_neddylation_domain"/>
</dbReference>
<keyword evidence="3" id="KW-1185">Reference proteome</keyword>
<evidence type="ECO:0000259" key="1">
    <source>
        <dbReference type="SMART" id="SM00884"/>
    </source>
</evidence>
<feature type="domain" description="Cullin neddylation" evidence="1">
    <location>
        <begin position="445"/>
        <end position="512"/>
    </location>
</feature>
<gene>
    <name evidence="2" type="ORF">PPRIM_AZ9-3.1.T0520152</name>
</gene>
<dbReference type="EMBL" id="CAJJDM010000052">
    <property type="protein sequence ID" value="CAD8074246.1"/>
    <property type="molecule type" value="Genomic_DNA"/>
</dbReference>
<proteinExistence type="predicted"/>
<name>A0A8S1MCD1_PARPR</name>
<organism evidence="2 3">
    <name type="scientific">Paramecium primaurelia</name>
    <dbReference type="NCBI Taxonomy" id="5886"/>
    <lineage>
        <taxon>Eukaryota</taxon>
        <taxon>Sar</taxon>
        <taxon>Alveolata</taxon>
        <taxon>Ciliophora</taxon>
        <taxon>Intramacronucleata</taxon>
        <taxon>Oligohymenophorea</taxon>
        <taxon>Peniculida</taxon>
        <taxon>Parameciidae</taxon>
        <taxon>Paramecium</taxon>
    </lineage>
</organism>
<sequence>MYKGPNNLKTYKVSDCESVLKDFFNSEDCSNLSIRQCGITIRHNTQQLISIISKLMSVRNIMAVKQKLYWLNKITSIEITECLIQGIKQSSQKIELLKFILNNLKDRDFQQVAAYYHDDIDYTTYIDYATLLKDGNILLQIQRNEQQNKFFEKLQQQLQKYINKDTQLDESLLIDLLHLLQINMDTAQAIISKYVWLNIQDYDKLDYFVNSSIRLQQLQYVSVIQNQVESQLKDEQLIYSIAKEIQSKDNIHQFVQKFMLSKLNQSQLFQQFQLQMAVSKYIMTNQKPNAYFQTLDFIANIQYFNEILIVSNYFWNKGEVQLNIANPLKDINIPITKQIEQQFKSIPIQSHKIFQLFQIVLQVQYKNTILFVTLQELTILQQFQKVNQVKINNIEWAQRLIKLGVFKKVNNNELQINEENFNQLQNFEFAQKPEVKKQEIQIEEYEQNKKLIIEAGIMKIMKQEKKMQQQILYTKLSQLIKRSVILTEIELIESIKGLVKRDLLCYENEVVFYSI</sequence>
<evidence type="ECO:0000313" key="3">
    <source>
        <dbReference type="Proteomes" id="UP000688137"/>
    </source>
</evidence>